<evidence type="ECO:0000259" key="2">
    <source>
        <dbReference type="PROSITE" id="PS51707"/>
    </source>
</evidence>
<evidence type="ECO:0000313" key="4">
    <source>
        <dbReference type="Proteomes" id="UP000197007"/>
    </source>
</evidence>
<dbReference type="PANTHER" id="PTHR40114">
    <property type="entry name" value="SLR0698 PROTEIN"/>
    <property type="match status" value="1"/>
</dbReference>
<dbReference type="SUPFAM" id="SSF55154">
    <property type="entry name" value="CYTH-like phosphatases"/>
    <property type="match status" value="1"/>
</dbReference>
<dbReference type="EMBL" id="CP022022">
    <property type="protein sequence ID" value="ASF44186.1"/>
    <property type="molecule type" value="Genomic_DNA"/>
</dbReference>
<accession>A0A1Z4BSA5</accession>
<dbReference type="Gene3D" id="2.40.320.10">
    <property type="entry name" value="Hypothetical Protein Pfu-838710-001"/>
    <property type="match status" value="1"/>
</dbReference>
<sequence>MLQEIERKFKVKSNTYKALATKAIRITQGYLSSVPERTVRVRVKGDEAFLTIKGGSNESGTTRFEWEKAIAVADAEQLLTLCEKGVIDKTRYLVPYGELFFEVDEFYGDNEGLVIAEIELPSENTPFEYPEWLGEEVTNEARYYNAMLSKNPYKSWQTEIIDN</sequence>
<reference evidence="4" key="1">
    <citation type="submission" date="2017-06" db="EMBL/GenBank/DDBJ databases">
        <title>Complete genome sequence of Capnocytophaga sp. KCOM 1579 (=ChDC OS43) isolated from a human refractory periapical abscess lesion.</title>
        <authorList>
            <person name="Kook J.-K."/>
            <person name="Park S.-N."/>
            <person name="Lim Y.K."/>
            <person name="Roh H."/>
        </authorList>
    </citation>
    <scope>NUCLEOTIDE SEQUENCE [LARGE SCALE GENOMIC DNA]</scope>
    <source>
        <strain evidence="4">ChDC OS43</strain>
    </source>
</reference>
<dbReference type="PANTHER" id="PTHR40114:SF1">
    <property type="entry name" value="SLR0698 PROTEIN"/>
    <property type="match status" value="1"/>
</dbReference>
<feature type="active site" description="Proton acceptor" evidence="1">
    <location>
        <position position="30"/>
    </location>
</feature>
<evidence type="ECO:0000256" key="1">
    <source>
        <dbReference type="PIRSR" id="PIRSR016487-1"/>
    </source>
</evidence>
<name>A0A1Z4BSA5_9FLAO</name>
<dbReference type="RefSeq" id="WP_088595027.1">
    <property type="nucleotide sequence ID" value="NZ_CP022022.1"/>
</dbReference>
<organism evidence="3 4">
    <name type="scientific">Capnocytophaga endodontalis</name>
    <dbReference type="NCBI Taxonomy" id="2708117"/>
    <lineage>
        <taxon>Bacteria</taxon>
        <taxon>Pseudomonadati</taxon>
        <taxon>Bacteroidota</taxon>
        <taxon>Flavobacteriia</taxon>
        <taxon>Flavobacteriales</taxon>
        <taxon>Flavobacteriaceae</taxon>
        <taxon>Capnocytophaga</taxon>
    </lineage>
</organism>
<dbReference type="InterPro" id="IPR023577">
    <property type="entry name" value="CYTH_domain"/>
</dbReference>
<dbReference type="Pfam" id="PF01928">
    <property type="entry name" value="CYTH"/>
    <property type="match status" value="1"/>
</dbReference>
<dbReference type="SMART" id="SM01118">
    <property type="entry name" value="CYTH"/>
    <property type="match status" value="1"/>
</dbReference>
<proteinExistence type="predicted"/>
<dbReference type="PROSITE" id="PS51707">
    <property type="entry name" value="CYTH"/>
    <property type="match status" value="1"/>
</dbReference>
<dbReference type="PIRSF" id="PIRSF016487">
    <property type="entry name" value="CYTH_UCP016487"/>
    <property type="match status" value="1"/>
</dbReference>
<dbReference type="KEGG" id="capn:CBG49_14390"/>
<dbReference type="Proteomes" id="UP000197007">
    <property type="component" value="Chromosome"/>
</dbReference>
<dbReference type="InterPro" id="IPR033469">
    <property type="entry name" value="CYTH-like_dom_sf"/>
</dbReference>
<dbReference type="InterPro" id="IPR012042">
    <property type="entry name" value="NeuTTM/CthTTM-like"/>
</dbReference>
<gene>
    <name evidence="3" type="ORF">CBG49_14390</name>
</gene>
<evidence type="ECO:0000313" key="3">
    <source>
        <dbReference type="EMBL" id="ASF44186.1"/>
    </source>
</evidence>
<feature type="domain" description="CYTH" evidence="2">
    <location>
        <begin position="2"/>
        <end position="150"/>
    </location>
</feature>
<dbReference type="CDD" id="cd07891">
    <property type="entry name" value="CYTH-like_CthTTM-like_1"/>
    <property type="match status" value="1"/>
</dbReference>
<keyword evidence="4" id="KW-1185">Reference proteome</keyword>
<protein>
    <submittedName>
        <fullName evidence="3">Adenylate cyclase</fullName>
    </submittedName>
</protein>
<dbReference type="AlphaFoldDB" id="A0A1Z4BSA5"/>